<dbReference type="EMBL" id="JBHTIZ010000010">
    <property type="protein sequence ID" value="MFD0983506.1"/>
    <property type="molecule type" value="Genomic_DNA"/>
</dbReference>
<dbReference type="SUPFAM" id="SSF48208">
    <property type="entry name" value="Six-hairpin glycosidases"/>
    <property type="match status" value="2"/>
</dbReference>
<evidence type="ECO:0000313" key="2">
    <source>
        <dbReference type="EMBL" id="MFD0983506.1"/>
    </source>
</evidence>
<sequence length="784" mass="90347">MKNNSVYTDSPYFTNNLLKKDLLSKKVISNKINKLPEVLVISTFPPKECGIASYTQDLIQSLRNNFNESFDIKICALDSENQREKYKNSIQYLLDTNSVYSFIELANEINENENIHVVLIQHEFGLFRNKEAEFLKFLNKLNKSVLVVFHTVLPEPNELLQKNVQQIVSLADGIIVMTNSSSTILENDYQVRKDKISIIPHGTHLVNHTDKKILKKKYNLSGKKVLSTFGLLSVGKCIETTLDALPEIVKENPDVVFLIIGKTHPSVLKNEGEQYREMLEAKIETLFLNKNVRFINSYLPLEDLLEYLQLSDIYLFTSKDPNQAVSGTFSYALSCGCPIISTPIPHACEVLKDGAGIIIDFEKPKQLAKQVINLLNDEQLMKNISSNELHIMASTAWENSSIAHAKLFENTDDTILLHYTIPKINLNHIKKLTTSFGIIQFSIINQPDINSGYTLDDNARALVALCQHYKLTKNNDDLVYINRYLNFIKYCFQEDGYFLNYVNENKEFTEQNYQTNLEDSNGRAIWSLGFLISISDILPNEFSLNAEKILKKILKNVNNIHSTRSMAFIIKGLYYYNLKNNSLENIFQIRHLADKMLQMYKHETDTKWYWFESYLTYANSILSEAMLYAWEVTGNIEYKTTARVSFDFLLSKLFKNNIIKVISNNGWLHNSQEISPDKKGGEQPIDVAYTILTLSRFYDVFKDEDYFNKMETAFSWFLGNNHLNQIIYNPCTGGCYDGLEDTYINLNQGAESTVSYLMARLTIEKYSDNKQQRKNELIVKQFQE</sequence>
<comment type="caution">
    <text evidence="2">The sequence shown here is derived from an EMBL/GenBank/DDBJ whole genome shotgun (WGS) entry which is preliminary data.</text>
</comment>
<feature type="domain" description="Glycosyl transferase family 1" evidence="1">
    <location>
        <begin position="211"/>
        <end position="387"/>
    </location>
</feature>
<keyword evidence="2" id="KW-0328">Glycosyltransferase</keyword>
<gene>
    <name evidence="2" type="ORF">ACFQ0S_03355</name>
</gene>
<dbReference type="SUPFAM" id="SSF53756">
    <property type="entry name" value="UDP-Glycosyltransferase/glycogen phosphorylase"/>
    <property type="match status" value="1"/>
</dbReference>
<proteinExistence type="predicted"/>
<accession>A0ABW3IZN4</accession>
<evidence type="ECO:0000313" key="3">
    <source>
        <dbReference type="Proteomes" id="UP001597051"/>
    </source>
</evidence>
<dbReference type="Gene3D" id="1.50.10.20">
    <property type="match status" value="1"/>
</dbReference>
<protein>
    <submittedName>
        <fullName evidence="2">Glycosyltransferase</fullName>
        <ecNumber evidence="2">2.4.-.-</ecNumber>
    </submittedName>
</protein>
<dbReference type="PANTHER" id="PTHR12526:SF572">
    <property type="entry name" value="BLL5144 PROTEIN"/>
    <property type="match status" value="1"/>
</dbReference>
<evidence type="ECO:0000259" key="1">
    <source>
        <dbReference type="Pfam" id="PF00534"/>
    </source>
</evidence>
<dbReference type="RefSeq" id="WP_379753453.1">
    <property type="nucleotide sequence ID" value="NZ_JBHSYB010000008.1"/>
</dbReference>
<dbReference type="Pfam" id="PF00534">
    <property type="entry name" value="Glycos_transf_1"/>
    <property type="match status" value="1"/>
</dbReference>
<name>A0ABW3IZN4_9FLAO</name>
<dbReference type="EC" id="2.4.-.-" evidence="2"/>
<dbReference type="Gene3D" id="3.40.50.2000">
    <property type="entry name" value="Glycogen Phosphorylase B"/>
    <property type="match status" value="2"/>
</dbReference>
<organism evidence="2 3">
    <name type="scientific">Flavobacterium myungsuense</name>
    <dbReference type="NCBI Taxonomy" id="651823"/>
    <lineage>
        <taxon>Bacteria</taxon>
        <taxon>Pseudomonadati</taxon>
        <taxon>Bacteroidota</taxon>
        <taxon>Flavobacteriia</taxon>
        <taxon>Flavobacteriales</taxon>
        <taxon>Flavobacteriaceae</taxon>
        <taxon>Flavobacterium</taxon>
    </lineage>
</organism>
<keyword evidence="3" id="KW-1185">Reference proteome</keyword>
<dbReference type="GO" id="GO:0016757">
    <property type="term" value="F:glycosyltransferase activity"/>
    <property type="evidence" value="ECO:0007669"/>
    <property type="project" value="UniProtKB-KW"/>
</dbReference>
<dbReference type="PANTHER" id="PTHR12526">
    <property type="entry name" value="GLYCOSYLTRANSFERASE"/>
    <property type="match status" value="1"/>
</dbReference>
<dbReference type="Proteomes" id="UP001597051">
    <property type="component" value="Unassembled WGS sequence"/>
</dbReference>
<dbReference type="InterPro" id="IPR008928">
    <property type="entry name" value="6-hairpin_glycosidase_sf"/>
</dbReference>
<keyword evidence="2" id="KW-0808">Transferase</keyword>
<dbReference type="InterPro" id="IPR001296">
    <property type="entry name" value="Glyco_trans_1"/>
</dbReference>
<reference evidence="3" key="1">
    <citation type="journal article" date="2019" name="Int. J. Syst. Evol. Microbiol.">
        <title>The Global Catalogue of Microorganisms (GCM) 10K type strain sequencing project: providing services to taxonomists for standard genome sequencing and annotation.</title>
        <authorList>
            <consortium name="The Broad Institute Genomics Platform"/>
            <consortium name="The Broad Institute Genome Sequencing Center for Infectious Disease"/>
            <person name="Wu L."/>
            <person name="Ma J."/>
        </authorList>
    </citation>
    <scope>NUCLEOTIDE SEQUENCE [LARGE SCALE GENOMIC DNA]</scope>
    <source>
        <strain evidence="3">CECT 7649</strain>
    </source>
</reference>